<dbReference type="GO" id="GO:0004458">
    <property type="term" value="F:D-lactate dehydrogenase (cytochrome) activity"/>
    <property type="evidence" value="ECO:0007669"/>
    <property type="project" value="UniProtKB-UniRule"/>
</dbReference>
<dbReference type="NCBIfam" id="NF008387">
    <property type="entry name" value="PRK11183.1"/>
    <property type="match status" value="1"/>
</dbReference>
<evidence type="ECO:0000256" key="4">
    <source>
        <dbReference type="ARBA" id="ARBA00022630"/>
    </source>
</evidence>
<evidence type="ECO:0000313" key="14">
    <source>
        <dbReference type="EMBL" id="CCC31042.1"/>
    </source>
</evidence>
<protein>
    <recommendedName>
        <fullName evidence="9">Quinone-dependent D-lactate dehydrogenase</fullName>
        <ecNumber evidence="9">1.1.5.12</ecNumber>
    </recommendedName>
    <alternativeName>
        <fullName evidence="9">D-lactate dehydrogenase</fullName>
        <shortName evidence="9">D-LDH</shortName>
    </alternativeName>
</protein>
<comment type="function">
    <text evidence="9 10">Catalyzes the oxidation of D-lactate to pyruvate.</text>
</comment>
<dbReference type="AlphaFoldDB" id="A0A0K0HC09"/>
<evidence type="ECO:0000256" key="2">
    <source>
        <dbReference type="ARBA" id="ARBA00022475"/>
    </source>
</evidence>
<evidence type="ECO:0000256" key="1">
    <source>
        <dbReference type="ARBA" id="ARBA00001974"/>
    </source>
</evidence>
<keyword evidence="2 9" id="KW-1003">Cell membrane</keyword>
<evidence type="ECO:0000256" key="10">
    <source>
        <dbReference type="PIRNR" id="PIRNR000101"/>
    </source>
</evidence>
<dbReference type="FunFam" id="3.30.43.10:FF:000005">
    <property type="entry name" value="Quinone-dependent D-lactate dehydrogenase"/>
    <property type="match status" value="1"/>
</dbReference>
<dbReference type="GeneID" id="44980980"/>
<comment type="similarity">
    <text evidence="9">Belongs to the quinone-dependent D-lactate dehydrogenase family.</text>
</comment>
<keyword evidence="3 9" id="KW-0997">Cell inner membrane</keyword>
<keyword evidence="4 9" id="KW-0285">Flavoprotein</keyword>
<dbReference type="PANTHER" id="PTHR43716:SF1">
    <property type="entry name" value="D-2-HYDROXYGLUTARATE DEHYDROGENASE, MITOCHONDRIAL"/>
    <property type="match status" value="1"/>
</dbReference>
<dbReference type="EC" id="1.1.5.12" evidence="9"/>
<dbReference type="eggNOG" id="COG0277">
    <property type="taxonomic scope" value="Bacteria"/>
</dbReference>
<dbReference type="Pfam" id="PF09330">
    <property type="entry name" value="Lact-deh-memb"/>
    <property type="match status" value="1"/>
</dbReference>
<evidence type="ECO:0000256" key="9">
    <source>
        <dbReference type="HAMAP-Rule" id="MF_02092"/>
    </source>
</evidence>
<dbReference type="GO" id="GO:0048038">
    <property type="term" value="F:quinone binding"/>
    <property type="evidence" value="ECO:0007669"/>
    <property type="project" value="UniProtKB-KW"/>
</dbReference>
<evidence type="ECO:0000313" key="15">
    <source>
        <dbReference type="Proteomes" id="UP000000289"/>
    </source>
</evidence>
<dbReference type="GO" id="GO:0055085">
    <property type="term" value="P:transmembrane transport"/>
    <property type="evidence" value="ECO:0007669"/>
    <property type="project" value="InterPro"/>
</dbReference>
<name>A0A0K0HC09_SALBC</name>
<dbReference type="InterPro" id="IPR036318">
    <property type="entry name" value="FAD-bd_PCMH-like_sf"/>
</dbReference>
<feature type="binding site" evidence="9 11">
    <location>
        <begin position="76"/>
        <end position="80"/>
    </location>
    <ligand>
        <name>FAD</name>
        <dbReference type="ChEBI" id="CHEBI:57692"/>
    </ligand>
</feature>
<dbReference type="Gene3D" id="3.30.1370.20">
    <property type="entry name" value="D-lactate dehydrogenase, cap domain, subdomain 2"/>
    <property type="match status" value="1"/>
</dbReference>
<dbReference type="InterPro" id="IPR015409">
    <property type="entry name" value="Lactate_DH_C"/>
</dbReference>
<dbReference type="FunFam" id="3.30.465.10:FF:000015">
    <property type="entry name" value="Quinone-dependent D-lactate dehydrogenase"/>
    <property type="match status" value="1"/>
</dbReference>
<evidence type="ECO:0000256" key="12">
    <source>
        <dbReference type="SAM" id="MobiDB-lite"/>
    </source>
</evidence>
<keyword evidence="8 9" id="KW-0472">Membrane</keyword>
<keyword evidence="7 9" id="KW-0560">Oxidoreductase</keyword>
<dbReference type="PROSITE" id="PS51387">
    <property type="entry name" value="FAD_PCMH"/>
    <property type="match status" value="1"/>
</dbReference>
<feature type="binding site" evidence="9 11">
    <location>
        <position position="262"/>
    </location>
    <ligand>
        <name>FAD</name>
        <dbReference type="ChEBI" id="CHEBI:57692"/>
    </ligand>
</feature>
<feature type="binding site" evidence="11">
    <location>
        <position position="257"/>
    </location>
    <ligand>
        <name>FAD</name>
        <dbReference type="ChEBI" id="CHEBI:57692"/>
    </ligand>
</feature>
<reference evidence="14 15" key="1">
    <citation type="journal article" date="2011" name="PLoS Pathog.">
        <title>Salmonella bongori provides insights into the evolution of the Salmonellae.</title>
        <authorList>
            <person name="Fookes M."/>
            <person name="Schroeder G.N."/>
            <person name="Langridge G.C."/>
            <person name="Blondel C.J."/>
            <person name="Mammina C."/>
            <person name="Connor T.R."/>
            <person name="Seth-Smith H."/>
            <person name="Vernikos G.S."/>
            <person name="Robinson K.S."/>
            <person name="Sanders M."/>
            <person name="Petty N.K."/>
            <person name="Kingsley R.A."/>
            <person name="Baumler A.J."/>
            <person name="Nuccio S.P."/>
            <person name="Contreras I."/>
            <person name="Santiviago C.A."/>
            <person name="Maskell D."/>
            <person name="Barrow P."/>
            <person name="Humphrey T."/>
            <person name="Nastasi A."/>
            <person name="Roberts M."/>
            <person name="Frankel G."/>
            <person name="Parkhill J."/>
            <person name="Dougan G."/>
            <person name="Thomson N.R."/>
        </authorList>
    </citation>
    <scope>NUCLEOTIDE SEQUENCE [LARGE SCALE GENOMIC DNA]</scope>
    <source>
        <strain evidence="15">ATCC 43975 / DSM 13772 / NCTC 12419</strain>
    </source>
</reference>
<feature type="binding site" evidence="9 11">
    <location>
        <position position="143"/>
    </location>
    <ligand>
        <name>FAD</name>
        <dbReference type="ChEBI" id="CHEBI:57692"/>
    </ligand>
</feature>
<dbReference type="SUPFAM" id="SSF56176">
    <property type="entry name" value="FAD-binding/transporter-associated domain-like"/>
    <property type="match status" value="1"/>
</dbReference>
<organism evidence="14 15">
    <name type="scientific">Salmonella bongori (strain ATCC 43975 / DSM 13772 / NCTC 12419)</name>
    <dbReference type="NCBI Taxonomy" id="218493"/>
    <lineage>
        <taxon>Bacteria</taxon>
        <taxon>Pseudomonadati</taxon>
        <taxon>Pseudomonadota</taxon>
        <taxon>Gammaproteobacteria</taxon>
        <taxon>Enterobacterales</taxon>
        <taxon>Enterobacteriaceae</taxon>
        <taxon>Salmonella</taxon>
    </lineage>
</organism>
<dbReference type="FunFam" id="3.30.70.610:FF:000002">
    <property type="entry name" value="Quinone-dependent D-lactate dehydrogenase"/>
    <property type="match status" value="1"/>
</dbReference>
<dbReference type="PIRSF" id="PIRSF000101">
    <property type="entry name" value="D-lactate_dh"/>
    <property type="match status" value="1"/>
</dbReference>
<evidence type="ECO:0000256" key="3">
    <source>
        <dbReference type="ARBA" id="ARBA00022519"/>
    </source>
</evidence>
<dbReference type="HAMAP" id="MF_02092">
    <property type="entry name" value="DLDH_Dld"/>
    <property type="match status" value="1"/>
</dbReference>
<dbReference type="InterPro" id="IPR016169">
    <property type="entry name" value="FAD-bd_PCMH_sub2"/>
</dbReference>
<evidence type="ECO:0000256" key="6">
    <source>
        <dbReference type="ARBA" id="ARBA00022827"/>
    </source>
</evidence>
<evidence type="ECO:0000256" key="11">
    <source>
        <dbReference type="PIRSR" id="PIRSR000101-1"/>
    </source>
</evidence>
<dbReference type="InterPro" id="IPR006094">
    <property type="entry name" value="Oxid_FAD_bind_N"/>
</dbReference>
<dbReference type="GO" id="GO:0071949">
    <property type="term" value="F:FAD binding"/>
    <property type="evidence" value="ECO:0007669"/>
    <property type="project" value="InterPro"/>
</dbReference>
<dbReference type="EMBL" id="FR877557">
    <property type="protein sequence ID" value="CCC31042.1"/>
    <property type="molecule type" value="Genomic_DNA"/>
</dbReference>
<evidence type="ECO:0000256" key="8">
    <source>
        <dbReference type="ARBA" id="ARBA00023136"/>
    </source>
</evidence>
<dbReference type="GO" id="GO:0006089">
    <property type="term" value="P:lactate metabolic process"/>
    <property type="evidence" value="ECO:0007669"/>
    <property type="project" value="UniProtKB-UniRule"/>
</dbReference>
<dbReference type="InterPro" id="IPR016164">
    <property type="entry name" value="FAD-linked_Oxase-like_C"/>
</dbReference>
<dbReference type="FunFam" id="3.30.70.610:FF:000001">
    <property type="entry name" value="Quinone-dependent D-lactate dehydrogenase"/>
    <property type="match status" value="1"/>
</dbReference>
<dbReference type="RefSeq" id="WP_000095229.1">
    <property type="nucleotide sequence ID" value="NC_015761.1"/>
</dbReference>
<dbReference type="KEGG" id="sbg:SBG_1980"/>
<dbReference type="InterPro" id="IPR016172">
    <property type="entry name" value="D-lactate_DH_C-sub1"/>
</dbReference>
<dbReference type="Gene3D" id="3.30.70.610">
    <property type="entry name" value="D-lactate dehydrogenase, cap domain, subdomain 1"/>
    <property type="match status" value="2"/>
</dbReference>
<comment type="catalytic activity">
    <reaction evidence="9 10">
        <text>(R)-lactate + a quinone = a quinol + pyruvate</text>
        <dbReference type="Rhea" id="RHEA:51468"/>
        <dbReference type="ChEBI" id="CHEBI:15361"/>
        <dbReference type="ChEBI" id="CHEBI:16004"/>
        <dbReference type="ChEBI" id="CHEBI:24646"/>
        <dbReference type="ChEBI" id="CHEBI:132124"/>
        <dbReference type="EC" id="1.1.5.12"/>
    </reaction>
</comment>
<dbReference type="FunFam" id="3.30.1370.20:FF:000001">
    <property type="entry name" value="Quinone-dependent D-lactate dehydrogenase"/>
    <property type="match status" value="1"/>
</dbReference>
<accession>A0A0K0HC09</accession>
<dbReference type="GO" id="GO:0031234">
    <property type="term" value="C:extrinsic component of cytoplasmic side of plasma membrane"/>
    <property type="evidence" value="ECO:0007669"/>
    <property type="project" value="UniProtKB-UniRule"/>
</dbReference>
<feature type="binding site" evidence="9 11">
    <location>
        <position position="150"/>
    </location>
    <ligand>
        <name>FAD</name>
        <dbReference type="ChEBI" id="CHEBI:57692"/>
    </ligand>
</feature>
<dbReference type="GO" id="GO:0022904">
    <property type="term" value="P:respiratory electron transport chain"/>
    <property type="evidence" value="ECO:0007669"/>
    <property type="project" value="InterPro"/>
</dbReference>
<evidence type="ECO:0000259" key="13">
    <source>
        <dbReference type="PROSITE" id="PS51387"/>
    </source>
</evidence>
<dbReference type="Pfam" id="PF01565">
    <property type="entry name" value="FAD_binding_4"/>
    <property type="match status" value="1"/>
</dbReference>
<feature type="region of interest" description="Disordered" evidence="12">
    <location>
        <begin position="547"/>
        <end position="576"/>
    </location>
</feature>
<gene>
    <name evidence="9 14" type="primary">dld</name>
    <name evidence="14" type="ordered locus">SBG_1980</name>
</gene>
<feature type="domain" description="FAD-binding PCMH-type" evidence="13">
    <location>
        <begin position="42"/>
        <end position="216"/>
    </location>
</feature>
<evidence type="ECO:0000256" key="7">
    <source>
        <dbReference type="ARBA" id="ARBA00023002"/>
    </source>
</evidence>
<dbReference type="InterPro" id="IPR016167">
    <property type="entry name" value="FAD-bd_PCMH_sub1"/>
</dbReference>
<dbReference type="InterPro" id="IPR012256">
    <property type="entry name" value="D_lactate_DH"/>
</dbReference>
<dbReference type="InterPro" id="IPR016166">
    <property type="entry name" value="FAD-bd_PCMH"/>
</dbReference>
<dbReference type="Proteomes" id="UP000000289">
    <property type="component" value="Chromosome"/>
</dbReference>
<feature type="binding site" evidence="9 11">
    <location>
        <position position="160"/>
    </location>
    <ligand>
        <name>FAD</name>
        <dbReference type="ChEBI" id="CHEBI:57692"/>
    </ligand>
</feature>
<dbReference type="Gene3D" id="3.30.465.10">
    <property type="match status" value="1"/>
</dbReference>
<proteinExistence type="inferred from homology"/>
<dbReference type="InterPro" id="IPR016173">
    <property type="entry name" value="D-lactate_DH_C-sub2"/>
</dbReference>
<dbReference type="PANTHER" id="PTHR43716">
    <property type="entry name" value="D-2-HYDROXYGLUTARATE DEHYDROGENASE, MITOCHONDRIAL"/>
    <property type="match status" value="1"/>
</dbReference>
<keyword evidence="6 9" id="KW-0274">FAD</keyword>
<evidence type="ECO:0000256" key="5">
    <source>
        <dbReference type="ARBA" id="ARBA00022719"/>
    </source>
</evidence>
<comment type="subcellular location">
    <subcellularLocation>
        <location evidence="9">Cell inner membrane</location>
        <topology evidence="9">Peripheral membrane protein</topology>
        <orientation evidence="9">Cytoplasmic side</orientation>
    </subcellularLocation>
</comment>
<dbReference type="GO" id="GO:0102029">
    <property type="term" value="F:D-lactate dehydrogenase (quinone) activity"/>
    <property type="evidence" value="ECO:0007669"/>
    <property type="project" value="UniProtKB-EC"/>
</dbReference>
<dbReference type="InterPro" id="IPR051264">
    <property type="entry name" value="FAD-oxidored/transferase_4"/>
</dbReference>
<dbReference type="SUPFAM" id="SSF55103">
    <property type="entry name" value="FAD-linked oxidases, C-terminal domain"/>
    <property type="match status" value="1"/>
</dbReference>
<sequence>MSSITMTDNKEFLNELARQVGHSHLLTDPAKTARYRKGFRSGQGDALAVVFPGSLLELWRVLNACVNADKIILMQAANTGLTEGSTPNGNDYDRDIVIISTLRLDKLHLLDSGKQVLAWPGTTLYSLEKALKPLGREPHSVIGSSCIGASVIGGICNNSGGSLVQRGPAYTEMSLFARIDEQGKLQLVNHLGIDLGNTPEQILNKLDDERIKEEDVRHDGRHAHDHDYVTRVRDINADTPARYNADPDRLFESSGCAGKLAVFAVRLDTFEAEKNQQVFYIGTNQPAVLTEIRRHILANFDNLPVAGEYMHRDIYDIAEQYGKDTFLMIDKLGTDKMPFFFTLKGRTDAMLEKVKFFRPHFTDRAMQKFGHLFPGHLPPRMKNWRDKYEHHLLLKMAGDGVAEAQRWLNEFFKSAEGGFFTCTPEEGNKAFLHRFAAAGAAIRYQAVHANEVEDILALDIALRRNDTDWFEHLPPEIDSQLVHKLYYGHFMCHVFHQDYIVKKGVDVHALKAQMLALLQARGAQYPAEHNVGHLYKAPEALTRFYRQNDPTNSMNPGIGKTSKRKFWQESTPDETH</sequence>
<keyword evidence="5 9" id="KW-0874">Quinone</keyword>
<comment type="cofactor">
    <cofactor evidence="1 9 10 11">
        <name>FAD</name>
        <dbReference type="ChEBI" id="CHEBI:57692"/>
    </cofactor>
</comment>
<feature type="binding site" evidence="9 11">
    <location>
        <begin position="84"/>
        <end position="85"/>
    </location>
    <ligand>
        <name>FAD</name>
        <dbReference type="ChEBI" id="CHEBI:57692"/>
    </ligand>
</feature>
<dbReference type="Gene3D" id="3.30.43.10">
    <property type="entry name" value="Uridine Diphospho-n-acetylenolpyruvylglucosamine Reductase, domain 2"/>
    <property type="match status" value="1"/>
</dbReference>